<dbReference type="AlphaFoldDB" id="A0A921KER4"/>
<dbReference type="PANTHER" id="PTHR30023:SF0">
    <property type="entry name" value="PENICILLIN-SENSITIVE CARBOXYPEPTIDASE A"/>
    <property type="match status" value="1"/>
</dbReference>
<dbReference type="Proteomes" id="UP000698173">
    <property type="component" value="Unassembled WGS sequence"/>
</dbReference>
<dbReference type="InterPro" id="IPR000667">
    <property type="entry name" value="Peptidase_S13"/>
</dbReference>
<dbReference type="InterPro" id="IPR012338">
    <property type="entry name" value="Beta-lactam/transpept-like"/>
</dbReference>
<dbReference type="EMBL" id="DYWT01000273">
    <property type="protein sequence ID" value="HJF33627.1"/>
    <property type="molecule type" value="Genomic_DNA"/>
</dbReference>
<comment type="caution">
    <text evidence="3">The sequence shown here is derived from an EMBL/GenBank/DDBJ whole genome shotgun (WGS) entry which is preliminary data.</text>
</comment>
<gene>
    <name evidence="3" type="primary">dacB</name>
    <name evidence="3" type="ORF">K8V56_17830</name>
</gene>
<sequence length="569" mass="62268">MSQRIHLSLKVMRDGSVYCRFSLYTFIPHSIHRKTIFVCFIQSKNVLNYQGGEDGLKKSQLLKLLGVLVVVVTIVLFVNRFNDKDNQNHTTAPDITAVPVAKIDIPREPYDFHAIDEILNDPRLQGATATLSIREASTGNIIYSHLGDTRVHPASVMKLLTGAAALETLGEEHMFKTELYMDGQVKDGILRGNLYLKGRGDPTLTQNDLKAFVSELKAKGISSIAGNVYGDDTWYDDIRLSQDLNWSDEPYYTGSQVSALTLSPNDDYDAGTVIVEVTPSKKSGQAGKVAMVPANNYLTIVNKTQTVTKKGSKSITVERQHGSNTLIVSGTIPVGAIKIRSWSSIWKPTDYAATIFKDAIEQQGITFVGTPKVERKRVSKGATLLTSKKSIPLKELFIPFMKLSNNGHAEVLVKEMGRTMGGEGSWDKGLSVVEGTLANLGIDTKNMLLRDGSGMSHKNLVTANEVTKLLYTAQTKPWYPAFQKALPVAGNEERFVGGTLRNRMKGTAAAGNVQAKTGALNGVTALSGYVKTKDGEKLAFSIMINNYLNDTTPEILDRIAIILASYQSK</sequence>
<proteinExistence type="inferred from homology"/>
<dbReference type="GO" id="GO:0006508">
    <property type="term" value="P:proteolysis"/>
    <property type="evidence" value="ECO:0007669"/>
    <property type="project" value="InterPro"/>
</dbReference>
<keyword evidence="2 3" id="KW-0378">Hydrolase</keyword>
<dbReference type="Gene3D" id="3.50.80.20">
    <property type="entry name" value="D-Ala-D-Ala carboxypeptidase C, peptidase S13"/>
    <property type="match status" value="1"/>
</dbReference>
<dbReference type="EC" id="3.4.16.4" evidence="3"/>
<dbReference type="NCBIfam" id="TIGR00666">
    <property type="entry name" value="PBP4"/>
    <property type="match status" value="1"/>
</dbReference>
<dbReference type="PANTHER" id="PTHR30023">
    <property type="entry name" value="D-ALANYL-D-ALANINE CARBOXYPEPTIDASE"/>
    <property type="match status" value="1"/>
</dbReference>
<accession>A0A921KER4</accession>
<dbReference type="Pfam" id="PF02113">
    <property type="entry name" value="Peptidase_S13"/>
    <property type="match status" value="1"/>
</dbReference>
<evidence type="ECO:0000313" key="4">
    <source>
        <dbReference type="Proteomes" id="UP000698173"/>
    </source>
</evidence>
<name>A0A921KER4_SPOPS</name>
<evidence type="ECO:0000313" key="3">
    <source>
        <dbReference type="EMBL" id="HJF33627.1"/>
    </source>
</evidence>
<evidence type="ECO:0000256" key="2">
    <source>
        <dbReference type="ARBA" id="ARBA00022801"/>
    </source>
</evidence>
<keyword evidence="3" id="KW-0645">Protease</keyword>
<keyword evidence="3" id="KW-0121">Carboxypeptidase</keyword>
<organism evidence="3 4">
    <name type="scientific">Sporosarcina psychrophila</name>
    <name type="common">Bacillus psychrophilus</name>
    <dbReference type="NCBI Taxonomy" id="1476"/>
    <lineage>
        <taxon>Bacteria</taxon>
        <taxon>Bacillati</taxon>
        <taxon>Bacillota</taxon>
        <taxon>Bacilli</taxon>
        <taxon>Bacillales</taxon>
        <taxon>Caryophanaceae</taxon>
        <taxon>Sporosarcina</taxon>
    </lineage>
</organism>
<protein>
    <submittedName>
        <fullName evidence="3">D-alanyl-D-alanine carboxypeptidase/D-alanyl-D-alanine-endopeptidase</fullName>
        <ecNumber evidence="3">3.4.16.4</ecNumber>
    </submittedName>
</protein>
<reference evidence="3" key="1">
    <citation type="journal article" date="2021" name="PeerJ">
        <title>Extensive microbial diversity within the chicken gut microbiome revealed by metagenomics and culture.</title>
        <authorList>
            <person name="Gilroy R."/>
            <person name="Ravi A."/>
            <person name="Getino M."/>
            <person name="Pursley I."/>
            <person name="Horton D.L."/>
            <person name="Alikhan N.F."/>
            <person name="Baker D."/>
            <person name="Gharbi K."/>
            <person name="Hall N."/>
            <person name="Watson M."/>
            <person name="Adriaenssens E.M."/>
            <person name="Foster-Nyarko E."/>
            <person name="Jarju S."/>
            <person name="Secka A."/>
            <person name="Antonio M."/>
            <person name="Oren A."/>
            <person name="Chaudhuri R.R."/>
            <person name="La Ragione R."/>
            <person name="Hildebrand F."/>
            <person name="Pallen M.J."/>
        </authorList>
    </citation>
    <scope>NUCLEOTIDE SEQUENCE</scope>
    <source>
        <strain evidence="3">CHK171-7178</strain>
    </source>
</reference>
<comment type="similarity">
    <text evidence="1">Belongs to the peptidase S13 family.</text>
</comment>
<dbReference type="SUPFAM" id="SSF56601">
    <property type="entry name" value="beta-lactamase/transpeptidase-like"/>
    <property type="match status" value="1"/>
</dbReference>
<dbReference type="GO" id="GO:0009002">
    <property type="term" value="F:serine-type D-Ala-D-Ala carboxypeptidase activity"/>
    <property type="evidence" value="ECO:0007669"/>
    <property type="project" value="UniProtKB-EC"/>
</dbReference>
<reference evidence="3" key="2">
    <citation type="submission" date="2021-09" db="EMBL/GenBank/DDBJ databases">
        <authorList>
            <person name="Gilroy R."/>
        </authorList>
    </citation>
    <scope>NUCLEOTIDE SEQUENCE</scope>
    <source>
        <strain evidence="3">CHK171-7178</strain>
    </source>
</reference>
<evidence type="ECO:0000256" key="1">
    <source>
        <dbReference type="ARBA" id="ARBA00006096"/>
    </source>
</evidence>
<dbReference type="PRINTS" id="PR00922">
    <property type="entry name" value="DADACBPTASE3"/>
</dbReference>
<dbReference type="Gene3D" id="3.40.710.10">
    <property type="entry name" value="DD-peptidase/beta-lactamase superfamily"/>
    <property type="match status" value="1"/>
</dbReference>
<dbReference type="GO" id="GO:0000270">
    <property type="term" value="P:peptidoglycan metabolic process"/>
    <property type="evidence" value="ECO:0007669"/>
    <property type="project" value="TreeGrafter"/>
</dbReference>